<dbReference type="Proteomes" id="UP000716291">
    <property type="component" value="Unassembled WGS sequence"/>
</dbReference>
<dbReference type="Pfam" id="PF07716">
    <property type="entry name" value="bZIP_2"/>
    <property type="match status" value="1"/>
</dbReference>
<keyword evidence="1" id="KW-0175">Coiled coil</keyword>
<dbReference type="SMART" id="SM00338">
    <property type="entry name" value="BRLZ"/>
    <property type="match status" value="1"/>
</dbReference>
<dbReference type="PROSITE" id="PS00036">
    <property type="entry name" value="BZIP_BASIC"/>
    <property type="match status" value="1"/>
</dbReference>
<evidence type="ECO:0000256" key="1">
    <source>
        <dbReference type="SAM" id="Coils"/>
    </source>
</evidence>
<dbReference type="InterPro" id="IPR004827">
    <property type="entry name" value="bZIP"/>
</dbReference>
<name>A0A9P6XFU5_RHIOR</name>
<dbReference type="CDD" id="cd14705">
    <property type="entry name" value="bZIP_Zip1"/>
    <property type="match status" value="1"/>
</dbReference>
<keyword evidence="4" id="KW-1185">Reference proteome</keyword>
<gene>
    <name evidence="3" type="ORF">G6F64_002725</name>
</gene>
<accession>A0A9P6XFU5</accession>
<dbReference type="AlphaFoldDB" id="A0A9P6XFU5"/>
<dbReference type="GO" id="GO:0003700">
    <property type="term" value="F:DNA-binding transcription factor activity"/>
    <property type="evidence" value="ECO:0007669"/>
    <property type="project" value="InterPro"/>
</dbReference>
<dbReference type="InterPro" id="IPR046347">
    <property type="entry name" value="bZIP_sf"/>
</dbReference>
<dbReference type="EMBL" id="JAANQT010000245">
    <property type="protein sequence ID" value="KAG1312813.1"/>
    <property type="molecule type" value="Genomic_DNA"/>
</dbReference>
<sequence>MNISSITLPTLANTALVSTSMSTEVSVPPLNSLSRQPYYNALHISCSALNSSKRGDEMSASSYYRTPPDTSIHIKNCSIHHLSYSHPPKFDYAIRNHPYEISLSASSSFDFQSSNSVFGTASLRERRQRNKAASAKYRAKKNRQYGEMRSIISSLTKENDLLQNQLENAQQENGRLKTTYDKLRGKVVAEKMLKSLLNDRAHQIVDEQDCSDEEGFGSGEETFKSTYFSIEIKNSSNQVKFLQNNHL</sequence>
<comment type="caution">
    <text evidence="3">The sequence shown here is derived from an EMBL/GenBank/DDBJ whole genome shotgun (WGS) entry which is preliminary data.</text>
</comment>
<proteinExistence type="predicted"/>
<evidence type="ECO:0000259" key="2">
    <source>
        <dbReference type="PROSITE" id="PS50217"/>
    </source>
</evidence>
<feature type="domain" description="BZIP" evidence="2">
    <location>
        <begin position="120"/>
        <end position="183"/>
    </location>
</feature>
<dbReference type="SUPFAM" id="SSF57959">
    <property type="entry name" value="Leucine zipper domain"/>
    <property type="match status" value="1"/>
</dbReference>
<dbReference type="PROSITE" id="PS50217">
    <property type="entry name" value="BZIP"/>
    <property type="match status" value="1"/>
</dbReference>
<organism evidence="3 4">
    <name type="scientific">Rhizopus oryzae</name>
    <name type="common">Mucormycosis agent</name>
    <name type="synonym">Rhizopus arrhizus var. delemar</name>
    <dbReference type="NCBI Taxonomy" id="64495"/>
    <lineage>
        <taxon>Eukaryota</taxon>
        <taxon>Fungi</taxon>
        <taxon>Fungi incertae sedis</taxon>
        <taxon>Mucoromycota</taxon>
        <taxon>Mucoromycotina</taxon>
        <taxon>Mucoromycetes</taxon>
        <taxon>Mucorales</taxon>
        <taxon>Mucorineae</taxon>
        <taxon>Rhizopodaceae</taxon>
        <taxon>Rhizopus</taxon>
    </lineage>
</organism>
<protein>
    <recommendedName>
        <fullName evidence="2">BZIP domain-containing protein</fullName>
    </recommendedName>
</protein>
<feature type="coiled-coil region" evidence="1">
    <location>
        <begin position="152"/>
        <end position="186"/>
    </location>
</feature>
<reference evidence="3" key="1">
    <citation type="journal article" date="2020" name="Microb. Genom.">
        <title>Genetic diversity of clinical and environmental Mucorales isolates obtained from an investigation of mucormycosis cases among solid organ transplant recipients.</title>
        <authorList>
            <person name="Nguyen M.H."/>
            <person name="Kaul D."/>
            <person name="Muto C."/>
            <person name="Cheng S.J."/>
            <person name="Richter R.A."/>
            <person name="Bruno V.M."/>
            <person name="Liu G."/>
            <person name="Beyhan S."/>
            <person name="Sundermann A.J."/>
            <person name="Mounaud S."/>
            <person name="Pasculle A.W."/>
            <person name="Nierman W.C."/>
            <person name="Driscoll E."/>
            <person name="Cumbie R."/>
            <person name="Clancy C.J."/>
            <person name="Dupont C.L."/>
        </authorList>
    </citation>
    <scope>NUCLEOTIDE SEQUENCE</scope>
    <source>
        <strain evidence="3">GL11</strain>
    </source>
</reference>
<dbReference type="Gene3D" id="1.20.5.170">
    <property type="match status" value="1"/>
</dbReference>
<evidence type="ECO:0000313" key="3">
    <source>
        <dbReference type="EMBL" id="KAG1312813.1"/>
    </source>
</evidence>
<evidence type="ECO:0000313" key="4">
    <source>
        <dbReference type="Proteomes" id="UP000716291"/>
    </source>
</evidence>